<dbReference type="EMBL" id="CP070608">
    <property type="protein sequence ID" value="QSE98182.1"/>
    <property type="molecule type" value="Genomic_DNA"/>
</dbReference>
<dbReference type="Pfam" id="PF17148">
    <property type="entry name" value="DUF5117"/>
    <property type="match status" value="1"/>
</dbReference>
<evidence type="ECO:0000259" key="5">
    <source>
        <dbReference type="Pfam" id="PF17162"/>
    </source>
</evidence>
<evidence type="ECO:0000259" key="4">
    <source>
        <dbReference type="Pfam" id="PF17148"/>
    </source>
</evidence>
<evidence type="ECO:0000313" key="7">
    <source>
        <dbReference type="Proteomes" id="UP000662783"/>
    </source>
</evidence>
<organism evidence="6 7">
    <name type="scientific">Fulvivirga lutea</name>
    <dbReference type="NCBI Taxonomy" id="2810512"/>
    <lineage>
        <taxon>Bacteria</taxon>
        <taxon>Pseudomonadati</taxon>
        <taxon>Bacteroidota</taxon>
        <taxon>Cytophagia</taxon>
        <taxon>Cytophagales</taxon>
        <taxon>Fulvivirgaceae</taxon>
        <taxon>Fulvivirga</taxon>
    </lineage>
</organism>
<proteinExistence type="predicted"/>
<keyword evidence="6" id="KW-0482">Metalloprotease</keyword>
<dbReference type="Pfam" id="PF17162">
    <property type="entry name" value="DUF5118"/>
    <property type="match status" value="1"/>
</dbReference>
<dbReference type="InterPro" id="IPR034032">
    <property type="entry name" value="Zn_MMP-like_bac"/>
</dbReference>
<dbReference type="SUPFAM" id="SSF55486">
    <property type="entry name" value="Metalloproteases ('zincins'), catalytic domain"/>
    <property type="match status" value="1"/>
</dbReference>
<sequence>MKKIYLLLFLFLGCAAYSNSINKANKNSDGISSKTEGMKKYEGFFNYYYDSRTDKVFLEIDKLDQEFLYVQSLAAGIGSNDIGLDRNQMGRERVVKFIRRGPKILMLQPNYSYLAKSENEDERKSVEDAFAQSVLWGFKVEAEDKNKVLIDLSDFLLDDAHNVSGRLKSNGEGSYSVNSSMSAMYLERTKNFPKNSEFEVTLTFTGKATGKHLPTVAPTNSNITVRQHHSFVELPDDGFETRKFDPRSGFWELSYFDYATPISEDIHQRLITRHRLKKKNPEAEVSEAVEPIIYYMDRGTPEPVRSALMEGAAWWNQAFEAAGYKDAFQVKLLPKDADPMDVRYNMINWVHRSTRGWSYGGGVTDPRTGEIIKGHVLLGSLRVRQDYLIAEGLLAPYLEGQPVSDEMEKMALARLRQLAAHEVGHTLGISHSYTSSTEGRASVMDYPHPLIKIKDGKIDLSEAYDDGIGAWDKVSIAYGYQDFPKGADVDAELEKIIQQSFKDGLTFLTDQDARPHGSAHPFAHLWDNGKSLEEELLHLLNVRKIAISNFGENNIKMGEPFASLEEVLVPIYYLHRYQVEAAVKLIGGLNYRYAMRGDGQFTTEFVPAEKQKAALDALLKSTSSEVLTLPESIIKMIPPRPNGYYRSRELVDLRTELTFDPIAAAETSASMTFNLIFNTARAQRLVEYHSRDKSQPSLEFVLNEVISKTWKTKNTNALDGEVSRAVEQVLLTKLFELHAHKSASEQVKAIVGQALFELNKYLTANADTQSFEQKAHFYRGSTRIKQFWEDPKKYETEGELTPPDGSPIGMDMMCR</sequence>
<dbReference type="PANTHER" id="PTHR38478">
    <property type="entry name" value="PEPTIDASE M1A AND M12B"/>
    <property type="match status" value="1"/>
</dbReference>
<dbReference type="InterPro" id="IPR024079">
    <property type="entry name" value="MetalloPept_cat_dom_sf"/>
</dbReference>
<feature type="signal peptide" evidence="2">
    <location>
        <begin position="1"/>
        <end position="20"/>
    </location>
</feature>
<feature type="chain" id="PRO_5037377002" evidence="2">
    <location>
        <begin position="21"/>
        <end position="815"/>
    </location>
</feature>
<accession>A0A974WJ61</accession>
<feature type="domain" description="DUF5117" evidence="4">
    <location>
        <begin position="88"/>
        <end position="279"/>
    </location>
</feature>
<dbReference type="RefSeq" id="WP_205722690.1">
    <property type="nucleotide sequence ID" value="NZ_CP070608.1"/>
</dbReference>
<dbReference type="InterPro" id="IPR033413">
    <property type="entry name" value="DUF5117"/>
</dbReference>
<protein>
    <submittedName>
        <fullName evidence="6">Zinc-dependent metalloprotease</fullName>
    </submittedName>
</protein>
<feature type="domain" description="EcxA zinc-binding" evidence="3">
    <location>
        <begin position="405"/>
        <end position="714"/>
    </location>
</feature>
<dbReference type="PANTHER" id="PTHR38478:SF1">
    <property type="entry name" value="ZINC DEPENDENT METALLOPROTEASE DOMAIN LIPOPROTEIN"/>
    <property type="match status" value="1"/>
</dbReference>
<keyword evidence="6" id="KW-0645">Protease</keyword>
<dbReference type="CDD" id="cd04276">
    <property type="entry name" value="ZnMc_MMP_like_2"/>
    <property type="match status" value="1"/>
</dbReference>
<dbReference type="AlphaFoldDB" id="A0A974WJ61"/>
<gene>
    <name evidence="6" type="ORF">JR347_03630</name>
</gene>
<reference evidence="6" key="1">
    <citation type="submission" date="2021-02" db="EMBL/GenBank/DDBJ databases">
        <title>Fulvivirga sp. S481 isolated from sea water.</title>
        <authorList>
            <person name="Bae S.S."/>
            <person name="Baek K."/>
        </authorList>
    </citation>
    <scope>NUCLEOTIDE SEQUENCE</scope>
    <source>
        <strain evidence="6">S481</strain>
    </source>
</reference>
<evidence type="ECO:0000256" key="2">
    <source>
        <dbReference type="SAM" id="SignalP"/>
    </source>
</evidence>
<dbReference type="InterPro" id="IPR033428">
    <property type="entry name" value="DUF5118"/>
</dbReference>
<feature type="region of interest" description="Disordered" evidence="1">
    <location>
        <begin position="794"/>
        <end position="815"/>
    </location>
</feature>
<keyword evidence="6" id="KW-0378">Hydrolase</keyword>
<dbReference type="GO" id="GO:0008237">
    <property type="term" value="F:metallopeptidase activity"/>
    <property type="evidence" value="ECO:0007669"/>
    <property type="project" value="UniProtKB-KW"/>
</dbReference>
<evidence type="ECO:0000313" key="6">
    <source>
        <dbReference type="EMBL" id="QSE98182.1"/>
    </source>
</evidence>
<dbReference type="Proteomes" id="UP000662783">
    <property type="component" value="Chromosome"/>
</dbReference>
<dbReference type="KEGG" id="fuv:JR347_03630"/>
<name>A0A974WJ61_9BACT</name>
<evidence type="ECO:0000259" key="3">
    <source>
        <dbReference type="Pfam" id="PF16313"/>
    </source>
</evidence>
<feature type="domain" description="DUF5118" evidence="5">
    <location>
        <begin position="36"/>
        <end position="76"/>
    </location>
</feature>
<evidence type="ECO:0000256" key="1">
    <source>
        <dbReference type="SAM" id="MobiDB-lite"/>
    </source>
</evidence>
<dbReference type="Pfam" id="PF16313">
    <property type="entry name" value="DUF4953"/>
    <property type="match status" value="1"/>
</dbReference>
<dbReference type="Gene3D" id="3.40.390.10">
    <property type="entry name" value="Collagenase (Catalytic Domain)"/>
    <property type="match status" value="1"/>
</dbReference>
<dbReference type="InterPro" id="IPR032534">
    <property type="entry name" value="EcxA_zinc-bd"/>
</dbReference>
<keyword evidence="2" id="KW-0732">Signal</keyword>
<keyword evidence="7" id="KW-1185">Reference proteome</keyword>